<dbReference type="SUPFAM" id="SSF81321">
    <property type="entry name" value="Family A G protein-coupled receptor-like"/>
    <property type="match status" value="1"/>
</dbReference>
<keyword evidence="3" id="KW-1185">Reference proteome</keyword>
<organism evidence="2 3">
    <name type="scientific">Steinernema hermaphroditum</name>
    <dbReference type="NCBI Taxonomy" id="289476"/>
    <lineage>
        <taxon>Eukaryota</taxon>
        <taxon>Metazoa</taxon>
        <taxon>Ecdysozoa</taxon>
        <taxon>Nematoda</taxon>
        <taxon>Chromadorea</taxon>
        <taxon>Rhabditida</taxon>
        <taxon>Tylenchina</taxon>
        <taxon>Panagrolaimomorpha</taxon>
        <taxon>Strongyloidoidea</taxon>
        <taxon>Steinernematidae</taxon>
        <taxon>Steinernema</taxon>
    </lineage>
</organism>
<feature type="transmembrane region" description="Helical" evidence="1">
    <location>
        <begin position="206"/>
        <end position="224"/>
    </location>
</feature>
<protein>
    <submittedName>
        <fullName evidence="2">Uncharacterized protein</fullName>
    </submittedName>
</protein>
<feature type="transmembrane region" description="Helical" evidence="1">
    <location>
        <begin position="39"/>
        <end position="63"/>
    </location>
</feature>
<keyword evidence="1" id="KW-0472">Membrane</keyword>
<accession>A0AA39IQQ1</accession>
<reference evidence="2" key="1">
    <citation type="submission" date="2023-06" db="EMBL/GenBank/DDBJ databases">
        <title>Genomic analysis of the entomopathogenic nematode Steinernema hermaphroditum.</title>
        <authorList>
            <person name="Schwarz E.M."/>
            <person name="Heppert J.K."/>
            <person name="Baniya A."/>
            <person name="Schwartz H.T."/>
            <person name="Tan C.-H."/>
            <person name="Antoshechkin I."/>
            <person name="Sternberg P.W."/>
            <person name="Goodrich-Blair H."/>
            <person name="Dillman A.R."/>
        </authorList>
    </citation>
    <scope>NUCLEOTIDE SEQUENCE</scope>
    <source>
        <strain evidence="2">PS9179</strain>
        <tissue evidence="2">Whole animal</tissue>
    </source>
</reference>
<evidence type="ECO:0000313" key="2">
    <source>
        <dbReference type="EMBL" id="KAK0427449.1"/>
    </source>
</evidence>
<name>A0AA39IQQ1_9BILA</name>
<proteinExistence type="predicted"/>
<evidence type="ECO:0000313" key="3">
    <source>
        <dbReference type="Proteomes" id="UP001175271"/>
    </source>
</evidence>
<feature type="transmembrane region" description="Helical" evidence="1">
    <location>
        <begin position="6"/>
        <end position="27"/>
    </location>
</feature>
<dbReference type="EMBL" id="JAUCMV010000001">
    <property type="protein sequence ID" value="KAK0427449.1"/>
    <property type="molecule type" value="Genomic_DNA"/>
</dbReference>
<evidence type="ECO:0000256" key="1">
    <source>
        <dbReference type="SAM" id="Phobius"/>
    </source>
</evidence>
<dbReference type="AlphaFoldDB" id="A0AA39IQQ1"/>
<feature type="transmembrane region" description="Helical" evidence="1">
    <location>
        <begin position="236"/>
        <end position="257"/>
    </location>
</feature>
<sequence>MNSNLGVGIIDVAIFSLFFPLNARLLWILIRNKNFSQLWAYKLIFELAVIDALLLASTLIAGLMCLTESNFDPIFSRIAIHVHTAGHEMEGLLSVVLAFNRLVVMLNLKRFNKSWIYWLLSAHACISGITCILTLDRYGTPFYNFETHEFDVVYNTSVGEKSRMLILRILLYMTISYFSMGFVCYTVITSHIIRRRKTVSPVDIRIFIQAVLPFLWLVIFKIVTNMPWVLPTDVAPYAYTFLTRTVPCSHLLSYVTLNISLRKAMFSTCRKVTMQSSTVIRASATFF</sequence>
<feature type="transmembrane region" description="Helical" evidence="1">
    <location>
        <begin position="165"/>
        <end position="185"/>
    </location>
</feature>
<gene>
    <name evidence="2" type="ORF">QR680_010230</name>
</gene>
<comment type="caution">
    <text evidence="2">The sequence shown here is derived from an EMBL/GenBank/DDBJ whole genome shotgun (WGS) entry which is preliminary data.</text>
</comment>
<keyword evidence="1" id="KW-1133">Transmembrane helix</keyword>
<keyword evidence="1" id="KW-0812">Transmembrane</keyword>
<dbReference type="Proteomes" id="UP001175271">
    <property type="component" value="Unassembled WGS sequence"/>
</dbReference>
<feature type="transmembrane region" description="Helical" evidence="1">
    <location>
        <begin position="115"/>
        <end position="135"/>
    </location>
</feature>